<feature type="compositionally biased region" description="Pro residues" evidence="1">
    <location>
        <begin position="314"/>
        <end position="331"/>
    </location>
</feature>
<dbReference type="InterPro" id="IPR007607">
    <property type="entry name" value="BacA/B"/>
</dbReference>
<evidence type="ECO:0000256" key="2">
    <source>
        <dbReference type="SAM" id="SignalP"/>
    </source>
</evidence>
<evidence type="ECO:0000313" key="4">
    <source>
        <dbReference type="Proteomes" id="UP001165122"/>
    </source>
</evidence>
<proteinExistence type="predicted"/>
<sequence length="515" mass="56391">MRFTLALTTILALLHAHTSNAYLNLFFLNPNVPPLSVLFKNDHVTPNLPSPLHPLLNPLTKTLKNTLTQLDLASTNYISSKTLSSYDLYVSPSTVLTISIQNLKLPRPSRIRIDGNLQIDGTNTPTPDLFETSTITVSENGSLTLKGPLKCSKIVVNGLVSTSLGVVCDSLKVGPEGQIKGSVRCTEGEVAEGGMVDSLQMGSVDDDEEESMPYFDEAEAEMLSEMIEEESVRFTQPPPTPTTQRVEEEQVEVEEEEEVVPPIPTPLPTPPTPPQAAQATQDPTEEYDWRGTADLTRRILDSEYDEEKPKAVVQPPPPPSPPATPTTPTPLPSATKFDSFGNPLVSTVELRQEPAPPKTKRWLPNPKPVRLQTPPSPIPSEDKPMLQRGSVTLKDNFDQPLVGSASPSHVNALKLNRIMLQEDRQMINEHLGIVDAGNSADAVVGEVDRPVGEGGYDFREAAGITEKILGRKRSQPAPRTSLQEILPASDKEALFNEAKAIVNKKKRRGTFFKKF</sequence>
<feature type="signal peptide" evidence="2">
    <location>
        <begin position="1"/>
        <end position="21"/>
    </location>
</feature>
<feature type="compositionally biased region" description="Pro residues" evidence="1">
    <location>
        <begin position="261"/>
        <end position="274"/>
    </location>
</feature>
<accession>A0A9W7BZ48</accession>
<feature type="region of interest" description="Disordered" evidence="1">
    <location>
        <begin position="232"/>
        <end position="384"/>
    </location>
</feature>
<reference evidence="4" key="1">
    <citation type="journal article" date="2023" name="Commun. Biol.">
        <title>Genome analysis of Parmales, the sister group of diatoms, reveals the evolutionary specialization of diatoms from phago-mixotrophs to photoautotrophs.</title>
        <authorList>
            <person name="Ban H."/>
            <person name="Sato S."/>
            <person name="Yoshikawa S."/>
            <person name="Yamada K."/>
            <person name="Nakamura Y."/>
            <person name="Ichinomiya M."/>
            <person name="Sato N."/>
            <person name="Blanc-Mathieu R."/>
            <person name="Endo H."/>
            <person name="Kuwata A."/>
            <person name="Ogata H."/>
        </authorList>
    </citation>
    <scope>NUCLEOTIDE SEQUENCE [LARGE SCALE GENOMIC DNA]</scope>
    <source>
        <strain evidence="4">NIES 3700</strain>
    </source>
</reference>
<feature type="compositionally biased region" description="Basic and acidic residues" evidence="1">
    <location>
        <begin position="287"/>
        <end position="301"/>
    </location>
</feature>
<evidence type="ECO:0000256" key="1">
    <source>
        <dbReference type="SAM" id="MobiDB-lite"/>
    </source>
</evidence>
<dbReference type="OrthoDB" id="10439961at2759"/>
<dbReference type="Proteomes" id="UP001165122">
    <property type="component" value="Unassembled WGS sequence"/>
</dbReference>
<name>A0A9W7BZ48_9STRA</name>
<comment type="caution">
    <text evidence="3">The sequence shown here is derived from an EMBL/GenBank/DDBJ whole genome shotgun (WGS) entry which is preliminary data.</text>
</comment>
<feature type="chain" id="PRO_5040779316" evidence="2">
    <location>
        <begin position="22"/>
        <end position="515"/>
    </location>
</feature>
<dbReference type="Pfam" id="PF04519">
    <property type="entry name" value="Bactofilin"/>
    <property type="match status" value="1"/>
</dbReference>
<feature type="compositionally biased region" description="Acidic residues" evidence="1">
    <location>
        <begin position="249"/>
        <end position="259"/>
    </location>
</feature>
<protein>
    <submittedName>
        <fullName evidence="3">Uncharacterized protein</fullName>
    </submittedName>
</protein>
<keyword evidence="2" id="KW-0732">Signal</keyword>
<dbReference type="AlphaFoldDB" id="A0A9W7BZ48"/>
<organism evidence="3 4">
    <name type="scientific">Triparma laevis f. longispina</name>
    <dbReference type="NCBI Taxonomy" id="1714387"/>
    <lineage>
        <taxon>Eukaryota</taxon>
        <taxon>Sar</taxon>
        <taxon>Stramenopiles</taxon>
        <taxon>Ochrophyta</taxon>
        <taxon>Bolidophyceae</taxon>
        <taxon>Parmales</taxon>
        <taxon>Triparmaceae</taxon>
        <taxon>Triparma</taxon>
    </lineage>
</organism>
<evidence type="ECO:0000313" key="3">
    <source>
        <dbReference type="EMBL" id="GMH99222.1"/>
    </source>
</evidence>
<dbReference type="EMBL" id="BRXW01000006">
    <property type="protein sequence ID" value="GMH99222.1"/>
    <property type="molecule type" value="Genomic_DNA"/>
</dbReference>
<keyword evidence="4" id="KW-1185">Reference proteome</keyword>
<gene>
    <name evidence="3" type="ORF">TrLO_g16024</name>
</gene>